<reference evidence="3 4" key="1">
    <citation type="journal article" date="2014" name="PLoS Genet.">
        <title>Analysis of the Phlebiopsis gigantea genome, transcriptome and secretome provides insight into its pioneer colonization strategies of wood.</title>
        <authorList>
            <person name="Hori C."/>
            <person name="Ishida T."/>
            <person name="Igarashi K."/>
            <person name="Samejima M."/>
            <person name="Suzuki H."/>
            <person name="Master E."/>
            <person name="Ferreira P."/>
            <person name="Ruiz-Duenas F.J."/>
            <person name="Held B."/>
            <person name="Canessa P."/>
            <person name="Larrondo L.F."/>
            <person name="Schmoll M."/>
            <person name="Druzhinina I.S."/>
            <person name="Kubicek C.P."/>
            <person name="Gaskell J.A."/>
            <person name="Kersten P."/>
            <person name="St John F."/>
            <person name="Glasner J."/>
            <person name="Sabat G."/>
            <person name="Splinter BonDurant S."/>
            <person name="Syed K."/>
            <person name="Yadav J."/>
            <person name="Mgbeahuruike A.C."/>
            <person name="Kovalchuk A."/>
            <person name="Asiegbu F.O."/>
            <person name="Lackner G."/>
            <person name="Hoffmeister D."/>
            <person name="Rencoret J."/>
            <person name="Gutierrez A."/>
            <person name="Sun H."/>
            <person name="Lindquist E."/>
            <person name="Barry K."/>
            <person name="Riley R."/>
            <person name="Grigoriev I.V."/>
            <person name="Henrissat B."/>
            <person name="Kues U."/>
            <person name="Berka R.M."/>
            <person name="Martinez A.T."/>
            <person name="Covert S.F."/>
            <person name="Blanchette R.A."/>
            <person name="Cullen D."/>
        </authorList>
    </citation>
    <scope>NUCLEOTIDE SEQUENCE [LARGE SCALE GENOMIC DNA]</scope>
    <source>
        <strain evidence="3 4">11061_1 CR5-6</strain>
    </source>
</reference>
<gene>
    <name evidence="3" type="ORF">PHLGIDRAFT_70288</name>
</gene>
<evidence type="ECO:0000313" key="4">
    <source>
        <dbReference type="Proteomes" id="UP000053257"/>
    </source>
</evidence>
<feature type="region of interest" description="Disordered" evidence="1">
    <location>
        <begin position="357"/>
        <end position="381"/>
    </location>
</feature>
<dbReference type="AlphaFoldDB" id="A0A0C3PMN7"/>
<proteinExistence type="predicted"/>
<organism evidence="3 4">
    <name type="scientific">Phlebiopsis gigantea (strain 11061_1 CR5-6)</name>
    <name type="common">White-rot fungus</name>
    <name type="synonym">Peniophora gigantea</name>
    <dbReference type="NCBI Taxonomy" id="745531"/>
    <lineage>
        <taxon>Eukaryota</taxon>
        <taxon>Fungi</taxon>
        <taxon>Dikarya</taxon>
        <taxon>Basidiomycota</taxon>
        <taxon>Agaricomycotina</taxon>
        <taxon>Agaricomycetes</taxon>
        <taxon>Polyporales</taxon>
        <taxon>Phanerochaetaceae</taxon>
        <taxon>Phlebiopsis</taxon>
    </lineage>
</organism>
<keyword evidence="4" id="KW-1185">Reference proteome</keyword>
<dbReference type="EMBL" id="KN840488">
    <property type="protein sequence ID" value="KIP07918.1"/>
    <property type="molecule type" value="Genomic_DNA"/>
</dbReference>
<dbReference type="PROSITE" id="PS50181">
    <property type="entry name" value="FBOX"/>
    <property type="match status" value="1"/>
</dbReference>
<feature type="domain" description="F-box" evidence="2">
    <location>
        <begin position="1"/>
        <end position="45"/>
    </location>
</feature>
<name>A0A0C3PMN7_PHLG1</name>
<protein>
    <recommendedName>
        <fullName evidence="2">F-box domain-containing protein</fullName>
    </recommendedName>
</protein>
<dbReference type="HOGENOM" id="CLU_038175_0_0_1"/>
<sequence>MAVNPLPVEVIDRIVQFVRRSDLPALSRVSKQLQPIAEARMYEEMIMRDPGQASRGCAALSQQDFLRAPYVKRFWLYQDPRLCRPIPWPEQFWRCVQAILEHMVNLEHIYLCDETYANTWIFERPMPFRLRDALLNFQWDEKLVAFLETQDRLRYLCVQTGVDDDTAVVHRAPQLGSLPALAILEAPMHVAFDLLSCKLQRMALVIDDESAPLFGAFVEAFASTNKTMFSLNVVAIPEFLVADSLRRRDIHRSLVKFSRLEVMQVDVSHWTGAPMLPSLQRMVVTELRTYCATLKQFIFWHGTHQSMWRLDREQWVHQHVPGARYPARDVLWRDLSSFHKLFAPVFVVSSARTYTTPRAEPMASSTRSTSSSSASLATDMSSSSRKPSAIAALPSFTHSLSSFPTMTAVTSDMVYYGTHSRTKQASEAKLNTALQATRQKMPGSPRSPLVRCPVHARPGRVRLTFSATPRAPHPRRSTILWTGPRTTRGRL</sequence>
<evidence type="ECO:0000313" key="3">
    <source>
        <dbReference type="EMBL" id="KIP07918.1"/>
    </source>
</evidence>
<evidence type="ECO:0000256" key="1">
    <source>
        <dbReference type="SAM" id="MobiDB-lite"/>
    </source>
</evidence>
<evidence type="ECO:0000259" key="2">
    <source>
        <dbReference type="PROSITE" id="PS50181"/>
    </source>
</evidence>
<dbReference type="Proteomes" id="UP000053257">
    <property type="component" value="Unassembled WGS sequence"/>
</dbReference>
<accession>A0A0C3PMN7</accession>
<dbReference type="OrthoDB" id="3250756at2759"/>
<dbReference type="InterPro" id="IPR001810">
    <property type="entry name" value="F-box_dom"/>
</dbReference>
<feature type="compositionally biased region" description="Low complexity" evidence="1">
    <location>
        <begin position="363"/>
        <end position="381"/>
    </location>
</feature>
<feature type="region of interest" description="Disordered" evidence="1">
    <location>
        <begin position="467"/>
        <end position="491"/>
    </location>
</feature>